<comment type="subcellular location">
    <subcellularLocation>
        <location evidence="1">Membrane</location>
        <topology evidence="1">Multi-pass membrane protein</topology>
    </subcellularLocation>
</comment>
<evidence type="ECO:0000313" key="17">
    <source>
        <dbReference type="Proteomes" id="UP000015101"/>
    </source>
</evidence>
<keyword evidence="2 11" id="KW-0812">Transmembrane</keyword>
<dbReference type="PANTHER" id="PTHR14859:SF1">
    <property type="entry name" value="PGAP2-INTERACTING PROTEIN"/>
    <property type="match status" value="1"/>
</dbReference>
<evidence type="ECO:0000259" key="12">
    <source>
        <dbReference type="Pfam" id="PF23021"/>
    </source>
</evidence>
<feature type="transmembrane region" description="Helical" evidence="11">
    <location>
        <begin position="231"/>
        <end position="250"/>
    </location>
</feature>
<comment type="function">
    <text evidence="6">Involved in lipid remodeling during GPI-anchor maturation.</text>
</comment>
<evidence type="ECO:0000256" key="5">
    <source>
        <dbReference type="ARBA" id="ARBA00023180"/>
    </source>
</evidence>
<dbReference type="InterPro" id="IPR053912">
    <property type="entry name" value="PGAP2IP_TM_1nd"/>
</dbReference>
<dbReference type="CTD" id="20195253"/>
<keyword evidence="17" id="KW-1185">Reference proteome</keyword>
<evidence type="ECO:0000313" key="16">
    <source>
        <dbReference type="EnsemblMetazoa" id="HelroP111285"/>
    </source>
</evidence>
<evidence type="ECO:0000256" key="1">
    <source>
        <dbReference type="ARBA" id="ARBA00004141"/>
    </source>
</evidence>
<name>T1EFA1_HELRO</name>
<dbReference type="GO" id="GO:0005783">
    <property type="term" value="C:endoplasmic reticulum"/>
    <property type="evidence" value="ECO:0000318"/>
    <property type="project" value="GO_Central"/>
</dbReference>
<sequence>MIWFYPLNELEISGYEAFATVLFSPILLTLPYMQNFLQKKYIFVFLRFCATLGILSFQASTTLNRLFLLCFGCFFQMLTFTIPLSNSNEVQRKRYEWSLLLGMISFVVSRIWFASFVPAWWDSLSNTVVFTVCIIADVCVAFQPDLLVFPNIKKDDDNKHLAATSKCWWKIGVGLGSLLYATQLICGEVSVITRWTVKGYPNTGPMPYPWGFLVLTFLVLGTYISKFSNVVCSRTWLFVGCSSFFGLYYLNTWLAFLAGLLLTSFISSLWPTMILNAIQTGKSHRVISLSVFVWLLEMLFSVWTVAYNFVPGGIYTRERTGTMICILSFCWIVSFFEISRDTTTIKKYLAKPHHQIINNKANILLLILSIVGLSGFAVRYPYQKADNVMKHNASFTAAIWTFHFGYDNKGWPSLVRAASLLEETGADVITLLESDASKPFLGNNDLGMWLGERLNMYVDFGPSTRDHTWGNLLLSKYPILKSVHHLLPSPEGELAPAITATVNISGSLVDFVVTHMGNDRDVLDRKLQAQFLAKELKAATNPVVFLGYVTSAPFGRDYEEFVARGNVEDIDSTDVDRWCEYIMYRGLRRLGYARLSHGGLSDTEIQMARFSIPTHGADWHDDNIITTNPNKVDQSVRFSSKFGSHSVGHNWLEVHKYHMNTPKYFL</sequence>
<feature type="domain" description="PGAP2IP C-terminal nuclease-like" evidence="14">
    <location>
        <begin position="394"/>
        <end position="623"/>
    </location>
</feature>
<dbReference type="InParanoid" id="T1EFA1"/>
<keyword evidence="3 11" id="KW-1133">Transmembrane helix</keyword>
<dbReference type="KEGG" id="hro:HELRODRAFT_111285"/>
<dbReference type="GO" id="GO:0016020">
    <property type="term" value="C:membrane"/>
    <property type="evidence" value="ECO:0007669"/>
    <property type="project" value="UniProtKB-SubCell"/>
</dbReference>
<reference evidence="16" key="3">
    <citation type="submission" date="2015-06" db="UniProtKB">
        <authorList>
            <consortium name="EnsemblMetazoa"/>
        </authorList>
    </citation>
    <scope>IDENTIFICATION</scope>
</reference>
<evidence type="ECO:0000256" key="9">
    <source>
        <dbReference type="ARBA" id="ARBA00070285"/>
    </source>
</evidence>
<evidence type="ECO:0000313" key="15">
    <source>
        <dbReference type="EMBL" id="ESO05364.1"/>
    </source>
</evidence>
<feature type="transmembrane region" description="Helical" evidence="11">
    <location>
        <begin position="97"/>
        <end position="121"/>
    </location>
</feature>
<evidence type="ECO:0000256" key="11">
    <source>
        <dbReference type="SAM" id="Phobius"/>
    </source>
</evidence>
<dbReference type="InterPro" id="IPR053911">
    <property type="entry name" value="PGAP2IP_TM_2nd"/>
</dbReference>
<dbReference type="EMBL" id="KB096365">
    <property type="protein sequence ID" value="ESO05364.1"/>
    <property type="molecule type" value="Genomic_DNA"/>
</dbReference>
<dbReference type="InterPro" id="IPR057315">
    <property type="entry name" value="Exo_endo_phos_PGAP2IP_C"/>
</dbReference>
<evidence type="ECO:0000256" key="8">
    <source>
        <dbReference type="ARBA" id="ARBA00063490"/>
    </source>
</evidence>
<accession>T1EFA1</accession>
<dbReference type="Gene3D" id="3.60.10.10">
    <property type="entry name" value="Endonuclease/exonuclease/phosphatase"/>
    <property type="match status" value="1"/>
</dbReference>
<evidence type="ECO:0000259" key="14">
    <source>
        <dbReference type="Pfam" id="PF23226"/>
    </source>
</evidence>
<dbReference type="HOGENOM" id="CLU_009808_1_0_1"/>
<keyword evidence="5" id="KW-0325">Glycoprotein</keyword>
<dbReference type="OrthoDB" id="68581at2759"/>
<reference evidence="17" key="1">
    <citation type="submission" date="2012-12" db="EMBL/GenBank/DDBJ databases">
        <authorList>
            <person name="Hellsten U."/>
            <person name="Grimwood J."/>
            <person name="Chapman J.A."/>
            <person name="Shapiro H."/>
            <person name="Aerts A."/>
            <person name="Otillar R.P."/>
            <person name="Terry A.Y."/>
            <person name="Boore J.L."/>
            <person name="Simakov O."/>
            <person name="Marletaz F."/>
            <person name="Cho S.-J."/>
            <person name="Edsinger-Gonzales E."/>
            <person name="Havlak P."/>
            <person name="Kuo D.-H."/>
            <person name="Larsson T."/>
            <person name="Lv J."/>
            <person name="Arendt D."/>
            <person name="Savage R."/>
            <person name="Osoegawa K."/>
            <person name="de Jong P."/>
            <person name="Lindberg D.R."/>
            <person name="Seaver E.C."/>
            <person name="Weisblat D.A."/>
            <person name="Putnam N.H."/>
            <person name="Grigoriev I.V."/>
            <person name="Rokhsar D.S."/>
        </authorList>
    </citation>
    <scope>NUCLEOTIDE SEQUENCE</scope>
</reference>
<dbReference type="OMA" id="CVWYFPL"/>
<evidence type="ECO:0000256" key="6">
    <source>
        <dbReference type="ARBA" id="ARBA00058459"/>
    </source>
</evidence>
<evidence type="ECO:0000256" key="4">
    <source>
        <dbReference type="ARBA" id="ARBA00023136"/>
    </source>
</evidence>
<feature type="transmembrane region" description="Helical" evidence="11">
    <location>
        <begin position="321"/>
        <end position="340"/>
    </location>
</feature>
<dbReference type="InterPro" id="IPR036691">
    <property type="entry name" value="Endo/exonu/phosph_ase_sf"/>
</dbReference>
<feature type="transmembrane region" description="Helical" evidence="11">
    <location>
        <begin position="42"/>
        <end position="60"/>
    </location>
</feature>
<feature type="transmembrane region" description="Helical" evidence="11">
    <location>
        <begin position="256"/>
        <end position="275"/>
    </location>
</feature>
<evidence type="ECO:0000256" key="2">
    <source>
        <dbReference type="ARBA" id="ARBA00022692"/>
    </source>
</evidence>
<dbReference type="EnsemblMetazoa" id="HelroT111285">
    <property type="protein sequence ID" value="HelroP111285"/>
    <property type="gene ID" value="HelroG111285"/>
</dbReference>
<feature type="domain" description="PGAP2IP second transmembrane" evidence="12">
    <location>
        <begin position="165"/>
        <end position="342"/>
    </location>
</feature>
<dbReference type="RefSeq" id="XP_009016679.1">
    <property type="nucleotide sequence ID" value="XM_009018431.1"/>
</dbReference>
<dbReference type="InterPro" id="IPR051916">
    <property type="entry name" value="GPI-anchor_lipid_remodeler"/>
</dbReference>
<dbReference type="Pfam" id="PF23021">
    <property type="entry name" value="6TM_2nd_PGAP2IP"/>
    <property type="match status" value="1"/>
</dbReference>
<feature type="transmembrane region" description="Helical" evidence="11">
    <location>
        <begin position="12"/>
        <end position="30"/>
    </location>
</feature>
<dbReference type="GeneID" id="20195253"/>
<feature type="transmembrane region" description="Helical" evidence="11">
    <location>
        <begin position="66"/>
        <end position="85"/>
    </location>
</feature>
<evidence type="ECO:0000256" key="7">
    <source>
        <dbReference type="ARBA" id="ARBA00060979"/>
    </source>
</evidence>
<dbReference type="EMBL" id="AMQM01003929">
    <property type="status" value="NOT_ANNOTATED_CDS"/>
    <property type="molecule type" value="Genomic_DNA"/>
</dbReference>
<comment type="similarity">
    <text evidence="7">Belongs to the PGAP2IP family.</text>
</comment>
<proteinExistence type="inferred from homology"/>
<feature type="transmembrane region" description="Helical" evidence="11">
    <location>
        <begin position="127"/>
        <end position="150"/>
    </location>
</feature>
<dbReference type="GO" id="GO:0006506">
    <property type="term" value="P:GPI anchor biosynthetic process"/>
    <property type="evidence" value="ECO:0000318"/>
    <property type="project" value="GO_Central"/>
</dbReference>
<feature type="transmembrane region" description="Helical" evidence="11">
    <location>
        <begin position="171"/>
        <end position="195"/>
    </location>
</feature>
<dbReference type="SUPFAM" id="SSF56219">
    <property type="entry name" value="DNase I-like"/>
    <property type="match status" value="1"/>
</dbReference>
<evidence type="ECO:0000256" key="10">
    <source>
        <dbReference type="ARBA" id="ARBA00083370"/>
    </source>
</evidence>
<gene>
    <name evidence="16" type="primary">20195253</name>
    <name evidence="15" type="ORF">HELRODRAFT_111285</name>
</gene>
<keyword evidence="4 11" id="KW-0472">Membrane</keyword>
<comment type="subunit">
    <text evidence="8">Interacts with PGAP2/FRAG1.</text>
</comment>
<evidence type="ECO:0000256" key="3">
    <source>
        <dbReference type="ARBA" id="ARBA00022989"/>
    </source>
</evidence>
<dbReference type="Pfam" id="PF23022">
    <property type="entry name" value="6TM_1st_PGAP2IP"/>
    <property type="match status" value="1"/>
</dbReference>
<dbReference type="Pfam" id="PF23226">
    <property type="entry name" value="Exo_endo_phos_PGAP2IP"/>
    <property type="match status" value="1"/>
</dbReference>
<evidence type="ECO:0000259" key="13">
    <source>
        <dbReference type="Pfam" id="PF23022"/>
    </source>
</evidence>
<feature type="transmembrane region" description="Helical" evidence="11">
    <location>
        <begin position="361"/>
        <end position="382"/>
    </location>
</feature>
<feature type="transmembrane region" description="Helical" evidence="11">
    <location>
        <begin position="207"/>
        <end position="224"/>
    </location>
</feature>
<dbReference type="Proteomes" id="UP000015101">
    <property type="component" value="Unassembled WGS sequence"/>
</dbReference>
<dbReference type="AlphaFoldDB" id="T1EFA1"/>
<protein>
    <recommendedName>
        <fullName evidence="9">PGAP2-interacting protein</fullName>
    </recommendedName>
    <alternativeName>
        <fullName evidence="10">Cell wall biogenesis protein 43 C-terminal homolog</fullName>
    </alternativeName>
</protein>
<organism evidence="16 17">
    <name type="scientific">Helobdella robusta</name>
    <name type="common">Californian leech</name>
    <dbReference type="NCBI Taxonomy" id="6412"/>
    <lineage>
        <taxon>Eukaryota</taxon>
        <taxon>Metazoa</taxon>
        <taxon>Spiralia</taxon>
        <taxon>Lophotrochozoa</taxon>
        <taxon>Annelida</taxon>
        <taxon>Clitellata</taxon>
        <taxon>Hirudinea</taxon>
        <taxon>Rhynchobdellida</taxon>
        <taxon>Glossiphoniidae</taxon>
        <taxon>Helobdella</taxon>
    </lineage>
</organism>
<feature type="transmembrane region" description="Helical" evidence="11">
    <location>
        <begin position="287"/>
        <end position="309"/>
    </location>
</feature>
<reference evidence="15 17" key="2">
    <citation type="journal article" date="2013" name="Nature">
        <title>Insights into bilaterian evolution from three spiralian genomes.</title>
        <authorList>
            <person name="Simakov O."/>
            <person name="Marletaz F."/>
            <person name="Cho S.J."/>
            <person name="Edsinger-Gonzales E."/>
            <person name="Havlak P."/>
            <person name="Hellsten U."/>
            <person name="Kuo D.H."/>
            <person name="Larsson T."/>
            <person name="Lv J."/>
            <person name="Arendt D."/>
            <person name="Savage R."/>
            <person name="Osoegawa K."/>
            <person name="de Jong P."/>
            <person name="Grimwood J."/>
            <person name="Chapman J.A."/>
            <person name="Shapiro H."/>
            <person name="Aerts A."/>
            <person name="Otillar R.P."/>
            <person name="Terry A.Y."/>
            <person name="Boore J.L."/>
            <person name="Grigoriev I.V."/>
            <person name="Lindberg D.R."/>
            <person name="Seaver E.C."/>
            <person name="Weisblat D.A."/>
            <person name="Putnam N.H."/>
            <person name="Rokhsar D.S."/>
        </authorList>
    </citation>
    <scope>NUCLEOTIDE SEQUENCE</scope>
</reference>
<feature type="domain" description="PGAP2IP first transmembrane" evidence="13">
    <location>
        <begin position="1"/>
        <end position="121"/>
    </location>
</feature>
<dbReference type="PANTHER" id="PTHR14859">
    <property type="entry name" value="CALCOFLUOR WHITE HYPERSENSITIVE PROTEIN PRECURSOR"/>
    <property type="match status" value="1"/>
</dbReference>
<dbReference type="FunFam" id="3.60.10.10:FF:000021">
    <property type="entry name" value="PGAP2-interacting protein isoform A"/>
    <property type="match status" value="1"/>
</dbReference>
<dbReference type="eggNOG" id="ENOG502QVQN">
    <property type="taxonomic scope" value="Eukaryota"/>
</dbReference>